<dbReference type="InterPro" id="IPR008995">
    <property type="entry name" value="Mo/tungstate-bd_C_term_dom"/>
</dbReference>
<dbReference type="InterPro" id="IPR003593">
    <property type="entry name" value="AAA+_ATPase"/>
</dbReference>
<dbReference type="InterPro" id="IPR017871">
    <property type="entry name" value="ABC_transporter-like_CS"/>
</dbReference>
<evidence type="ECO:0000256" key="6">
    <source>
        <dbReference type="ARBA" id="ARBA00023136"/>
    </source>
</evidence>
<dbReference type="Pfam" id="PF08402">
    <property type="entry name" value="TOBE_2"/>
    <property type="match status" value="1"/>
</dbReference>
<keyword evidence="2" id="KW-1003">Cell membrane</keyword>
<evidence type="ECO:0000256" key="5">
    <source>
        <dbReference type="ARBA" id="ARBA00022967"/>
    </source>
</evidence>
<keyword evidence="3" id="KW-0547">Nucleotide-binding</keyword>
<dbReference type="Gene3D" id="2.40.50.100">
    <property type="match status" value="1"/>
</dbReference>
<dbReference type="GO" id="GO:0005524">
    <property type="term" value="F:ATP binding"/>
    <property type="evidence" value="ECO:0007669"/>
    <property type="project" value="UniProtKB-KW"/>
</dbReference>
<dbReference type="GO" id="GO:0016887">
    <property type="term" value="F:ATP hydrolysis activity"/>
    <property type="evidence" value="ECO:0007669"/>
    <property type="project" value="InterPro"/>
</dbReference>
<evidence type="ECO:0000259" key="7">
    <source>
        <dbReference type="PROSITE" id="PS50893"/>
    </source>
</evidence>
<gene>
    <name evidence="8" type="primary">potA_8</name>
    <name evidence="8" type="ORF">GALL_243500</name>
</gene>
<dbReference type="SUPFAM" id="SSF52540">
    <property type="entry name" value="P-loop containing nucleoside triphosphate hydrolases"/>
    <property type="match status" value="1"/>
</dbReference>
<keyword evidence="1" id="KW-0813">Transport</keyword>
<keyword evidence="4 8" id="KW-0067">ATP-binding</keyword>
<feature type="domain" description="ABC transporter" evidence="7">
    <location>
        <begin position="12"/>
        <end position="243"/>
    </location>
</feature>
<dbReference type="PANTHER" id="PTHR42781">
    <property type="entry name" value="SPERMIDINE/PUTRESCINE IMPORT ATP-BINDING PROTEIN POTA"/>
    <property type="match status" value="1"/>
</dbReference>
<dbReference type="PROSITE" id="PS00211">
    <property type="entry name" value="ABC_TRANSPORTER_1"/>
    <property type="match status" value="1"/>
</dbReference>
<evidence type="ECO:0000313" key="8">
    <source>
        <dbReference type="EMBL" id="OIQ93669.1"/>
    </source>
</evidence>
<dbReference type="Gene3D" id="2.40.50.140">
    <property type="entry name" value="Nucleic acid-binding proteins"/>
    <property type="match status" value="1"/>
</dbReference>
<evidence type="ECO:0000256" key="2">
    <source>
        <dbReference type="ARBA" id="ARBA00022475"/>
    </source>
</evidence>
<dbReference type="SMART" id="SM00382">
    <property type="entry name" value="AAA"/>
    <property type="match status" value="1"/>
</dbReference>
<dbReference type="PROSITE" id="PS50893">
    <property type="entry name" value="ABC_TRANSPORTER_2"/>
    <property type="match status" value="1"/>
</dbReference>
<organism evidence="8">
    <name type="scientific">mine drainage metagenome</name>
    <dbReference type="NCBI Taxonomy" id="410659"/>
    <lineage>
        <taxon>unclassified sequences</taxon>
        <taxon>metagenomes</taxon>
        <taxon>ecological metagenomes</taxon>
    </lineage>
</organism>
<dbReference type="AlphaFoldDB" id="A0A1J5RZZ9"/>
<dbReference type="InterPro" id="IPR003439">
    <property type="entry name" value="ABC_transporter-like_ATP-bd"/>
</dbReference>
<dbReference type="InterPro" id="IPR005893">
    <property type="entry name" value="PotA-like"/>
</dbReference>
<dbReference type="Pfam" id="PF00005">
    <property type="entry name" value="ABC_tran"/>
    <property type="match status" value="1"/>
</dbReference>
<keyword evidence="6" id="KW-0472">Membrane</keyword>
<dbReference type="Gene3D" id="3.40.50.300">
    <property type="entry name" value="P-loop containing nucleotide triphosphate hydrolases"/>
    <property type="match status" value="1"/>
</dbReference>
<dbReference type="FunFam" id="3.40.50.300:FF:000133">
    <property type="entry name" value="Spermidine/putrescine import ATP-binding protein PotA"/>
    <property type="match status" value="1"/>
</dbReference>
<keyword evidence="8" id="KW-0378">Hydrolase</keyword>
<proteinExistence type="predicted"/>
<sequence length="380" mass="41843">MVAEQNEQQPLVQFSQVQKSYDGETLVVKHLDLDIQRGEFLTLLGPSGSGKTTTLMMLAGFEVPTHGDIRLNGRAITSTPPHKRNIGMVFQNYALFPHMTVAQNVAFPLEVRKLPKDQIAAKVQKALGMVRLDAFGQRRPAQLSGGQQQRVALARALVFEPELVLMDEPLGALDKQLREHMQMEIKHLHDKLGLTVVYVTHDQSEALTMSDRVAVFNDGVIQQIDSPSALYEKPRNSFVANFIGENNNLNGEVVEMDQEVCAVRLDDGSLVRAARINVHAVGARTTLSIRPERLYVDQEHEGATNQLSGQVEETIYLGDHIRVVVRLAGGDQIMVKVQAGPHLAMPRPGDAIRLAFRTEDCRALNPVAAGKMADAGSTSH</sequence>
<dbReference type="SUPFAM" id="SSF50331">
    <property type="entry name" value="MOP-like"/>
    <property type="match status" value="1"/>
</dbReference>
<dbReference type="PANTHER" id="PTHR42781:SF6">
    <property type="entry name" value="SPERMIDINE_PUTRESCINE IMPORT ATP-BINDING PROTEIN POTA"/>
    <property type="match status" value="1"/>
</dbReference>
<dbReference type="EMBL" id="MLJW01000202">
    <property type="protein sequence ID" value="OIQ93669.1"/>
    <property type="molecule type" value="Genomic_DNA"/>
</dbReference>
<name>A0A1J5RZZ9_9ZZZZ</name>
<dbReference type="GO" id="GO:0043190">
    <property type="term" value="C:ATP-binding cassette (ABC) transporter complex"/>
    <property type="evidence" value="ECO:0007669"/>
    <property type="project" value="InterPro"/>
</dbReference>
<protein>
    <submittedName>
        <fullName evidence="8">Spermidine/putrescine import ATP-binding protein PotA</fullName>
        <ecNumber evidence="8">3.6.3.31</ecNumber>
    </submittedName>
</protein>
<keyword evidence="5" id="KW-1278">Translocase</keyword>
<reference evidence="8" key="1">
    <citation type="submission" date="2016-10" db="EMBL/GenBank/DDBJ databases">
        <title>Sequence of Gallionella enrichment culture.</title>
        <authorList>
            <person name="Poehlein A."/>
            <person name="Muehling M."/>
            <person name="Daniel R."/>
        </authorList>
    </citation>
    <scope>NUCLEOTIDE SEQUENCE</scope>
</reference>
<evidence type="ECO:0000256" key="1">
    <source>
        <dbReference type="ARBA" id="ARBA00022448"/>
    </source>
</evidence>
<dbReference type="InterPro" id="IPR012340">
    <property type="entry name" value="NA-bd_OB-fold"/>
</dbReference>
<dbReference type="InterPro" id="IPR050093">
    <property type="entry name" value="ABC_SmlMolc_Importer"/>
</dbReference>
<dbReference type="NCBIfam" id="TIGR01187">
    <property type="entry name" value="potA"/>
    <property type="match status" value="1"/>
</dbReference>
<comment type="caution">
    <text evidence="8">The sequence shown here is derived from an EMBL/GenBank/DDBJ whole genome shotgun (WGS) entry which is preliminary data.</text>
</comment>
<evidence type="ECO:0000256" key="3">
    <source>
        <dbReference type="ARBA" id="ARBA00022741"/>
    </source>
</evidence>
<evidence type="ECO:0000256" key="4">
    <source>
        <dbReference type="ARBA" id="ARBA00022840"/>
    </source>
</evidence>
<dbReference type="InterPro" id="IPR027417">
    <property type="entry name" value="P-loop_NTPase"/>
</dbReference>
<dbReference type="InterPro" id="IPR013611">
    <property type="entry name" value="Transp-assoc_OB_typ2"/>
</dbReference>
<accession>A0A1J5RZZ9</accession>
<dbReference type="GO" id="GO:0015417">
    <property type="term" value="F:ABC-type polyamine transporter activity"/>
    <property type="evidence" value="ECO:0007669"/>
    <property type="project" value="InterPro"/>
</dbReference>
<dbReference type="EC" id="3.6.3.31" evidence="8"/>